<dbReference type="InterPro" id="IPR013783">
    <property type="entry name" value="Ig-like_fold"/>
</dbReference>
<organism evidence="3 4">
    <name type="scientific">Oryzias melastigma</name>
    <name type="common">Marine medaka</name>
    <dbReference type="NCBI Taxonomy" id="30732"/>
    <lineage>
        <taxon>Eukaryota</taxon>
        <taxon>Metazoa</taxon>
        <taxon>Chordata</taxon>
        <taxon>Craniata</taxon>
        <taxon>Vertebrata</taxon>
        <taxon>Euteleostomi</taxon>
        <taxon>Actinopterygii</taxon>
        <taxon>Neopterygii</taxon>
        <taxon>Teleostei</taxon>
        <taxon>Neoteleostei</taxon>
        <taxon>Acanthomorphata</taxon>
        <taxon>Ovalentaria</taxon>
        <taxon>Atherinomorphae</taxon>
        <taxon>Beloniformes</taxon>
        <taxon>Adrianichthyidae</taxon>
        <taxon>Oryziinae</taxon>
        <taxon>Oryzias</taxon>
    </lineage>
</organism>
<dbReference type="PANTHER" id="PTHR11422:SF3">
    <property type="entry name" value="G6F-LIKE PROTEIN"/>
    <property type="match status" value="1"/>
</dbReference>
<dbReference type="GO" id="GO:0009897">
    <property type="term" value="C:external side of plasma membrane"/>
    <property type="evidence" value="ECO:0007669"/>
    <property type="project" value="TreeGrafter"/>
</dbReference>
<reference evidence="3" key="1">
    <citation type="submission" date="2025-08" db="UniProtKB">
        <authorList>
            <consortium name="Ensembl"/>
        </authorList>
    </citation>
    <scope>IDENTIFICATION</scope>
</reference>
<protein>
    <submittedName>
        <fullName evidence="3">Uncharacterized LOC112143665</fullName>
    </submittedName>
</protein>
<dbReference type="OMA" id="KVEWKHH"/>
<evidence type="ECO:0000259" key="2">
    <source>
        <dbReference type="PROSITE" id="PS50835"/>
    </source>
</evidence>
<dbReference type="PROSITE" id="PS50835">
    <property type="entry name" value="IG_LIKE"/>
    <property type="match status" value="3"/>
</dbReference>
<reference evidence="3" key="2">
    <citation type="submission" date="2025-09" db="UniProtKB">
        <authorList>
            <consortium name="Ensembl"/>
        </authorList>
    </citation>
    <scope>IDENTIFICATION</scope>
</reference>
<dbReference type="GO" id="GO:0035723">
    <property type="term" value="P:interleukin-15-mediated signaling pathway"/>
    <property type="evidence" value="ECO:0007669"/>
    <property type="project" value="TreeGrafter"/>
</dbReference>
<dbReference type="PaxDb" id="30732-ENSOMEP00000013691"/>
<keyword evidence="1" id="KW-1133">Transmembrane helix</keyword>
<proteinExistence type="predicted"/>
<dbReference type="SUPFAM" id="SSF48726">
    <property type="entry name" value="Immunoglobulin"/>
    <property type="match status" value="1"/>
</dbReference>
<keyword evidence="1" id="KW-0472">Membrane</keyword>
<dbReference type="Gene3D" id="2.60.40.10">
    <property type="entry name" value="Immunoglobulins"/>
    <property type="match status" value="2"/>
</dbReference>
<feature type="domain" description="Ig-like" evidence="2">
    <location>
        <begin position="28"/>
        <end position="156"/>
    </location>
</feature>
<feature type="transmembrane region" description="Helical" evidence="1">
    <location>
        <begin position="475"/>
        <end position="494"/>
    </location>
</feature>
<dbReference type="PANTHER" id="PTHR11422">
    <property type="entry name" value="T-CELL SURFACE GLYCOPROTEIN CD4"/>
    <property type="match status" value="1"/>
</dbReference>
<feature type="domain" description="Ig-like" evidence="2">
    <location>
        <begin position="196"/>
        <end position="251"/>
    </location>
</feature>
<evidence type="ECO:0000256" key="1">
    <source>
        <dbReference type="SAM" id="Phobius"/>
    </source>
</evidence>
<dbReference type="GO" id="GO:0042110">
    <property type="term" value="P:T cell activation"/>
    <property type="evidence" value="ECO:0007669"/>
    <property type="project" value="TreeGrafter"/>
</dbReference>
<sequence length="576" mass="63291">MPVRDTSVTAGFRQSLGVSRCRGFLLSPKCVMESAFLTFILASSLTVCSCQIGITGLKDVVVAAENMPTTLGCTDTTVKGDISINWMVKSLGTDEWKLLLTATERNNFSGASSKASMRLLDRNFKDSGVFSLFLVPTVEDSGLYTCLIKQRGRKLKERMHLLAILRVTIFPAPPLPHHSTLRLIAKVTPDDAVTKITWTAPSGALMKSEKKNTVVVAKLPQIRTRDRGTYVCSVYSQKNSSRAFAAQVEVTVDADKVAKFTNVTHGSMIFTGAEAHKPYLLKCPEVNGDLVVLHRLPADAKKKDMKVAYEYDRWRDSTLRTEQSKRLRLAGPPFDAKAGIFSFLLTPDLKDGGLYACEVSLNDNIFSQWTTLSVLKAKTRYYTSKVELLCLYSELSQVHSAEWTHHNESRRLEMSSSNPGSISAVLPLPITPDTAGNYTCSLQLKNGQVIRAVQTVSLPLKESVSVTTPSPLPSLSALLLLVPLVAAAVGVLLWRQKHISDRGIEQSLSVHSGEAENVYENPADIRQAPPQGSVYMVSYCVIPCTHRHRAYMSLLGTLMHTSSGAYKVSLCLLHLP</sequence>
<dbReference type="GO" id="GO:0045121">
    <property type="term" value="C:membrane raft"/>
    <property type="evidence" value="ECO:0007669"/>
    <property type="project" value="TreeGrafter"/>
</dbReference>
<dbReference type="Proteomes" id="UP000261560">
    <property type="component" value="Unplaced"/>
</dbReference>
<dbReference type="InterPro" id="IPR007110">
    <property type="entry name" value="Ig-like_dom"/>
</dbReference>
<dbReference type="Ensembl" id="ENSOMET00000021386.1">
    <property type="protein sequence ID" value="ENSOMEP00000013691.1"/>
    <property type="gene ID" value="ENSOMEG00000015172.1"/>
</dbReference>
<dbReference type="STRING" id="30732.ENSOMEP00000013691"/>
<keyword evidence="4" id="KW-1185">Reference proteome</keyword>
<dbReference type="GeneTree" id="ENSGT00990000203786"/>
<evidence type="ECO:0000313" key="4">
    <source>
        <dbReference type="Proteomes" id="UP000261560"/>
    </source>
</evidence>
<dbReference type="GO" id="GO:0042289">
    <property type="term" value="F:MHC class II protein binding"/>
    <property type="evidence" value="ECO:0007669"/>
    <property type="project" value="TreeGrafter"/>
</dbReference>
<evidence type="ECO:0000313" key="3">
    <source>
        <dbReference type="Ensembl" id="ENSOMEP00000013691.1"/>
    </source>
</evidence>
<name>A0A3B3C6Y1_ORYME</name>
<dbReference type="AlphaFoldDB" id="A0A3B3C6Y1"/>
<dbReference type="InterPro" id="IPR036179">
    <property type="entry name" value="Ig-like_dom_sf"/>
</dbReference>
<keyword evidence="1" id="KW-0812">Transmembrane</keyword>
<feature type="domain" description="Ig-like" evidence="2">
    <location>
        <begin position="384"/>
        <end position="457"/>
    </location>
</feature>
<dbReference type="GO" id="GO:0070374">
    <property type="term" value="P:positive regulation of ERK1 and ERK2 cascade"/>
    <property type="evidence" value="ECO:0007669"/>
    <property type="project" value="TreeGrafter"/>
</dbReference>
<dbReference type="GO" id="GO:1990782">
    <property type="term" value="F:protein tyrosine kinase binding"/>
    <property type="evidence" value="ECO:0007669"/>
    <property type="project" value="TreeGrafter"/>
</dbReference>
<accession>A0A3B3C6Y1</accession>